<dbReference type="PANTHER" id="PTHR46101">
    <property type="match status" value="1"/>
</dbReference>
<comment type="cofactor">
    <cofactor evidence="1 6 7">
        <name>pyridoxal 5'-phosphate</name>
        <dbReference type="ChEBI" id="CHEBI:597326"/>
    </cofactor>
</comment>
<dbReference type="GO" id="GO:0030170">
    <property type="term" value="F:pyridoxal phosphate binding"/>
    <property type="evidence" value="ECO:0007669"/>
    <property type="project" value="InterPro"/>
</dbReference>
<dbReference type="SUPFAM" id="SSF53383">
    <property type="entry name" value="PLP-dependent transferases"/>
    <property type="match status" value="1"/>
</dbReference>
<dbReference type="InterPro" id="IPR051151">
    <property type="entry name" value="Group_II_Decarboxylase"/>
</dbReference>
<dbReference type="AlphaFoldDB" id="A0A6F8XL69"/>
<dbReference type="Proteomes" id="UP000502508">
    <property type="component" value="Chromosome"/>
</dbReference>
<evidence type="ECO:0000256" key="7">
    <source>
        <dbReference type="RuleBase" id="RU000382"/>
    </source>
</evidence>
<reference evidence="8 9" key="2">
    <citation type="submission" date="2020-03" db="EMBL/GenBank/DDBJ databases">
        <authorList>
            <person name="Ichikawa N."/>
            <person name="Kimura A."/>
            <person name="Kitahashi Y."/>
            <person name="Uohara A."/>
        </authorList>
    </citation>
    <scope>NUCLEOTIDE SEQUENCE [LARGE SCALE GENOMIC DNA]</scope>
    <source>
        <strain evidence="8 9">NBRC 107702</strain>
    </source>
</reference>
<dbReference type="InterPro" id="IPR015421">
    <property type="entry name" value="PyrdxlP-dep_Trfase_major"/>
</dbReference>
<dbReference type="Pfam" id="PF00282">
    <property type="entry name" value="Pyridoxal_deC"/>
    <property type="match status" value="1"/>
</dbReference>
<keyword evidence="9" id="KW-1185">Reference proteome</keyword>
<evidence type="ECO:0000256" key="4">
    <source>
        <dbReference type="ARBA" id="ARBA00022898"/>
    </source>
</evidence>
<sequence length="414" mass="44375">MNADVDADVDASLDGSLDAVLVGFADRLRQATRFNIGFPGATDIDHTDLLSWAGRLLNNVGDPDVDGLAANHSKLFERRVLRFVAELLRAPVGWWGYVTSGASEGTLHALYLARRRYPKAVCYYTTAAHPSVAKAVDILNVDTVLVRTTACGEMDYHDLATVVGQHRDRPAIVVATAGTTLTEAVDDLREVEAVLDELAVTRRWVHVDAALAGIPLALLSPDERPGLDFADGAHSLVISGHKFLGAPMPCGILVTATRPNPAPGLVPYSGSPDTTLLGSRNGHTPLLLAHTVDRLGWEGLHARAGQARAVAGHAVRRLSGIGWPAWRQHPHAFTVVIRTPPQVVRDKWVLAGDGRDSSHIVFMPGITLGQIDEFVADLHTALTPRPTDPRQSIVDGRGSGVVVPPQRVPARAVT</sequence>
<dbReference type="EMBL" id="AP022870">
    <property type="protein sequence ID" value="BCB74553.1"/>
    <property type="molecule type" value="Genomic_DNA"/>
</dbReference>
<dbReference type="GO" id="GO:0004058">
    <property type="term" value="F:aromatic-L-amino-acid decarboxylase activity"/>
    <property type="evidence" value="ECO:0007669"/>
    <property type="project" value="UniProtKB-ARBA"/>
</dbReference>
<dbReference type="InterPro" id="IPR015424">
    <property type="entry name" value="PyrdxlP-dep_Trfase"/>
</dbReference>
<dbReference type="InterPro" id="IPR002129">
    <property type="entry name" value="PyrdxlP-dep_de-COase"/>
</dbReference>
<feature type="modified residue" description="N6-(pyridoxal phosphate)lysine" evidence="6">
    <location>
        <position position="242"/>
    </location>
</feature>
<evidence type="ECO:0000256" key="2">
    <source>
        <dbReference type="ARBA" id="ARBA00009533"/>
    </source>
</evidence>
<protein>
    <submittedName>
        <fullName evidence="8">Histidine decarboxylase</fullName>
    </submittedName>
</protein>
<keyword evidence="4 6" id="KW-0663">Pyridoxal phosphate</keyword>
<evidence type="ECO:0000313" key="8">
    <source>
        <dbReference type="EMBL" id="BCB74553.1"/>
    </source>
</evidence>
<evidence type="ECO:0000256" key="3">
    <source>
        <dbReference type="ARBA" id="ARBA00022793"/>
    </source>
</evidence>
<gene>
    <name evidence="8" type="ORF">Pflav_009630</name>
</gene>
<name>A0A6F8XL69_9ACTN</name>
<proteinExistence type="inferred from homology"/>
<accession>A0A6F8XL69</accession>
<organism evidence="8 9">
    <name type="scientific">Phytohabitans flavus</name>
    <dbReference type="NCBI Taxonomy" id="1076124"/>
    <lineage>
        <taxon>Bacteria</taxon>
        <taxon>Bacillati</taxon>
        <taxon>Actinomycetota</taxon>
        <taxon>Actinomycetes</taxon>
        <taxon>Micromonosporales</taxon>
        <taxon>Micromonosporaceae</taxon>
    </lineage>
</organism>
<dbReference type="GO" id="GO:0019752">
    <property type="term" value="P:carboxylic acid metabolic process"/>
    <property type="evidence" value="ECO:0007669"/>
    <property type="project" value="InterPro"/>
</dbReference>
<evidence type="ECO:0000256" key="6">
    <source>
        <dbReference type="PIRSR" id="PIRSR602129-50"/>
    </source>
</evidence>
<dbReference type="Gene3D" id="3.40.640.10">
    <property type="entry name" value="Type I PLP-dependent aspartate aminotransferase-like (Major domain)"/>
    <property type="match status" value="1"/>
</dbReference>
<dbReference type="PANTHER" id="PTHR46101:SF2">
    <property type="entry name" value="SERINE DECARBOXYLASE"/>
    <property type="match status" value="1"/>
</dbReference>
<evidence type="ECO:0000313" key="9">
    <source>
        <dbReference type="Proteomes" id="UP000502508"/>
    </source>
</evidence>
<dbReference type="KEGG" id="pfla:Pflav_009630"/>
<evidence type="ECO:0000256" key="1">
    <source>
        <dbReference type="ARBA" id="ARBA00001933"/>
    </source>
</evidence>
<comment type="similarity">
    <text evidence="2 7">Belongs to the group II decarboxylase family.</text>
</comment>
<dbReference type="NCBIfam" id="NF002748">
    <property type="entry name" value="PRK02769.1"/>
    <property type="match status" value="1"/>
</dbReference>
<keyword evidence="5 7" id="KW-0456">Lyase</keyword>
<dbReference type="RefSeq" id="WP_173033973.1">
    <property type="nucleotide sequence ID" value="NZ_AP022870.1"/>
</dbReference>
<keyword evidence="3" id="KW-0210">Decarboxylase</keyword>
<evidence type="ECO:0000256" key="5">
    <source>
        <dbReference type="ARBA" id="ARBA00023239"/>
    </source>
</evidence>
<reference evidence="8 9" key="1">
    <citation type="submission" date="2020-03" db="EMBL/GenBank/DDBJ databases">
        <title>Whole genome shotgun sequence of Phytohabitans flavus NBRC 107702.</title>
        <authorList>
            <person name="Komaki H."/>
            <person name="Tamura T."/>
        </authorList>
    </citation>
    <scope>NUCLEOTIDE SEQUENCE [LARGE SCALE GENOMIC DNA]</scope>
    <source>
        <strain evidence="8 9">NBRC 107702</strain>
    </source>
</reference>